<dbReference type="GO" id="GO:0005737">
    <property type="term" value="C:cytoplasm"/>
    <property type="evidence" value="ECO:0007669"/>
    <property type="project" value="UniProtKB-SubCell"/>
</dbReference>
<feature type="compositionally biased region" description="Basic residues" evidence="6">
    <location>
        <begin position="1086"/>
        <end position="1099"/>
    </location>
</feature>
<feature type="coiled-coil region" evidence="5">
    <location>
        <begin position="487"/>
        <end position="514"/>
    </location>
</feature>
<evidence type="ECO:0000256" key="1">
    <source>
        <dbReference type="ARBA" id="ARBA00004496"/>
    </source>
</evidence>
<protein>
    <recommendedName>
        <fullName evidence="7">WW domain-containing protein</fullName>
    </recommendedName>
</protein>
<reference evidence="8" key="1">
    <citation type="submission" date="2021-01" db="EMBL/GenBank/DDBJ databases">
        <authorList>
            <person name="Corre E."/>
            <person name="Pelletier E."/>
            <person name="Niang G."/>
            <person name="Scheremetjew M."/>
            <person name="Finn R."/>
            <person name="Kale V."/>
            <person name="Holt S."/>
            <person name="Cochrane G."/>
            <person name="Meng A."/>
            <person name="Brown T."/>
            <person name="Cohen L."/>
        </authorList>
    </citation>
    <scope>NUCLEOTIDE SEQUENCE</scope>
    <source>
        <strain evidence="8">NIES-2562</strain>
    </source>
</reference>
<keyword evidence="3" id="KW-0677">Repeat</keyword>
<feature type="region of interest" description="Disordered" evidence="6">
    <location>
        <begin position="383"/>
        <end position="410"/>
    </location>
</feature>
<dbReference type="GO" id="GO:0005516">
    <property type="term" value="F:calmodulin binding"/>
    <property type="evidence" value="ECO:0007669"/>
    <property type="project" value="UniProtKB-KW"/>
</dbReference>
<feature type="compositionally biased region" description="Basic and acidic residues" evidence="6">
    <location>
        <begin position="391"/>
        <end position="406"/>
    </location>
</feature>
<accession>A0A7S3G3D0</accession>
<dbReference type="SUPFAM" id="SSF51045">
    <property type="entry name" value="WW domain"/>
    <property type="match status" value="1"/>
</dbReference>
<feature type="compositionally biased region" description="Gly residues" evidence="6">
    <location>
        <begin position="936"/>
        <end position="948"/>
    </location>
</feature>
<keyword evidence="4" id="KW-0112">Calmodulin-binding</keyword>
<dbReference type="Gene3D" id="2.20.70.10">
    <property type="match status" value="1"/>
</dbReference>
<feature type="region of interest" description="Disordered" evidence="6">
    <location>
        <begin position="628"/>
        <end position="1112"/>
    </location>
</feature>
<evidence type="ECO:0000256" key="4">
    <source>
        <dbReference type="ARBA" id="ARBA00022860"/>
    </source>
</evidence>
<evidence type="ECO:0000259" key="7">
    <source>
        <dbReference type="PROSITE" id="PS50020"/>
    </source>
</evidence>
<dbReference type="GO" id="GO:0007051">
    <property type="term" value="P:spindle organization"/>
    <property type="evidence" value="ECO:0007669"/>
    <property type="project" value="TreeGrafter"/>
</dbReference>
<dbReference type="InterPro" id="IPR001202">
    <property type="entry name" value="WW_dom"/>
</dbReference>
<dbReference type="SMART" id="SM00456">
    <property type="entry name" value="WW"/>
    <property type="match status" value="1"/>
</dbReference>
<feature type="compositionally biased region" description="Low complexity" evidence="6">
    <location>
        <begin position="812"/>
        <end position="826"/>
    </location>
</feature>
<dbReference type="PANTHER" id="PTHR22706">
    <property type="entry name" value="ASSEMBLY FACTOR FOR SPINDLE MICROTUBULES"/>
    <property type="match status" value="1"/>
</dbReference>
<evidence type="ECO:0000313" key="8">
    <source>
        <dbReference type="EMBL" id="CAE0249106.1"/>
    </source>
</evidence>
<dbReference type="SUPFAM" id="SSF52540">
    <property type="entry name" value="P-loop containing nucleoside triphosphate hydrolases"/>
    <property type="match status" value="1"/>
</dbReference>
<feature type="compositionally biased region" description="Basic residues" evidence="6">
    <location>
        <begin position="849"/>
        <end position="858"/>
    </location>
</feature>
<proteinExistence type="predicted"/>
<feature type="compositionally biased region" description="Basic and acidic residues" evidence="6">
    <location>
        <begin position="786"/>
        <end position="795"/>
    </location>
</feature>
<dbReference type="InterPro" id="IPR051185">
    <property type="entry name" value="ASPM"/>
</dbReference>
<dbReference type="CDD" id="cd00201">
    <property type="entry name" value="WW"/>
    <property type="match status" value="1"/>
</dbReference>
<feature type="domain" description="WW" evidence="7">
    <location>
        <begin position="64"/>
        <end position="97"/>
    </location>
</feature>
<name>A0A7S3G3D0_9EUKA</name>
<dbReference type="PROSITE" id="PS01159">
    <property type="entry name" value="WW_DOMAIN_1"/>
    <property type="match status" value="1"/>
</dbReference>
<dbReference type="Pfam" id="PF00397">
    <property type="entry name" value="WW"/>
    <property type="match status" value="1"/>
</dbReference>
<evidence type="ECO:0000256" key="3">
    <source>
        <dbReference type="ARBA" id="ARBA00022737"/>
    </source>
</evidence>
<feature type="compositionally biased region" description="Basic and acidic residues" evidence="6">
    <location>
        <begin position="828"/>
        <end position="837"/>
    </location>
</feature>
<comment type="subcellular location">
    <subcellularLocation>
        <location evidence="1">Cytoplasm</location>
    </subcellularLocation>
</comment>
<dbReference type="Gene3D" id="1.20.5.190">
    <property type="match status" value="6"/>
</dbReference>
<evidence type="ECO:0000256" key="2">
    <source>
        <dbReference type="ARBA" id="ARBA00022490"/>
    </source>
</evidence>
<feature type="compositionally biased region" description="Basic and acidic residues" evidence="6">
    <location>
        <begin position="1100"/>
        <end position="1112"/>
    </location>
</feature>
<evidence type="ECO:0000256" key="5">
    <source>
        <dbReference type="SAM" id="Coils"/>
    </source>
</evidence>
<keyword evidence="5" id="KW-0175">Coiled coil</keyword>
<keyword evidence="2" id="KW-0963">Cytoplasm</keyword>
<dbReference type="PANTHER" id="PTHR22706:SF1">
    <property type="entry name" value="ASSEMBLY FACTOR FOR SPINDLE MICROTUBULES"/>
    <property type="match status" value="1"/>
</dbReference>
<feature type="compositionally biased region" description="Basic and acidic residues" evidence="6">
    <location>
        <begin position="681"/>
        <end position="690"/>
    </location>
</feature>
<feature type="compositionally biased region" description="Basic and acidic residues" evidence="6">
    <location>
        <begin position="1025"/>
        <end position="1038"/>
    </location>
</feature>
<dbReference type="PROSITE" id="PS50020">
    <property type="entry name" value="WW_DOMAIN_2"/>
    <property type="match status" value="1"/>
</dbReference>
<dbReference type="EMBL" id="HBIB01017479">
    <property type="protein sequence ID" value="CAE0249106.1"/>
    <property type="molecule type" value="Transcribed_RNA"/>
</dbReference>
<feature type="compositionally biased region" description="Acidic residues" evidence="6">
    <location>
        <begin position="1005"/>
        <end position="1014"/>
    </location>
</feature>
<dbReference type="GO" id="GO:0051295">
    <property type="term" value="P:establishment of meiotic spindle localization"/>
    <property type="evidence" value="ECO:0007669"/>
    <property type="project" value="TreeGrafter"/>
</dbReference>
<dbReference type="Pfam" id="PF00612">
    <property type="entry name" value="IQ"/>
    <property type="match status" value="9"/>
</dbReference>
<dbReference type="InterPro" id="IPR000048">
    <property type="entry name" value="IQ_motif_EF-hand-BS"/>
</dbReference>
<dbReference type="SMART" id="SM00015">
    <property type="entry name" value="IQ"/>
    <property type="match status" value="16"/>
</dbReference>
<dbReference type="GO" id="GO:0000278">
    <property type="term" value="P:mitotic cell cycle"/>
    <property type="evidence" value="ECO:0007669"/>
    <property type="project" value="TreeGrafter"/>
</dbReference>
<feature type="compositionally biased region" description="Basic and acidic residues" evidence="6">
    <location>
        <begin position="961"/>
        <end position="971"/>
    </location>
</feature>
<dbReference type="InterPro" id="IPR036020">
    <property type="entry name" value="WW_dom_sf"/>
</dbReference>
<feature type="compositionally biased region" description="Basic and acidic residues" evidence="6">
    <location>
        <begin position="922"/>
        <end position="935"/>
    </location>
</feature>
<sequence>MSIRAMRQPLLPSAALQYGNTEALTGGPPKAPEANEIVEYARYIGMDPVKDVDLLWIAEEALTAALPDDWEEHFDAEGNVFYYNKISHVSSWDHPLDSYYKALFQKLKKAMRENKAADKVNNAAVKVQSLYRGHLARRLYQVLLVEELERRAAIAVQAAFRGLQGRKQAAQRRREAAIEYLEDQALKIQCLFRGHMGRRVAAGKRAERQAENEQLAALILQCWYRRHLAKERADFLRRRNWVARLSARVAYIQAAVRRVLTTKDYIESLQQAKEEKVRAAREYERRLGKGVHRHARTIQMAYRRFQLSLRVEMRVRKKEYSTVEIQRMGRGMLARKERRMMIQLRAIRVVQRLTRGFLGRRKVMRVREKVEAEQREAAARHIQRVARGRQGRKEAEVKRTEAEEQRRRTHAATVIQSFGRMIHSKKVVKKLRRLRDVELRRARMCTKIQSVYRGYLVRRTGLGPHYRHRRRAAVKIQSAYKAYRTRKAHTRRLRDSAEKELRGMQKECATEIQRIARGYLARRWTRAMVSLVLDNVKAPAYDVQRVRERNEREKMQVAWALKDVAAEKIQSAFRGYMGRTKARSKRNEVRAEFVRMNTAATSIQRSYRGHVAREVVKMMKAVQLAAKKEKLRKRLEQKSQKSMGASMMKKPQPPPQPQPQRVQPPPAQPEPPVVPPLSTSKVEKNEERKQSLPRVPLSPAASAMGFNGESAASVASSSKKESEREKERGGQSKRDEGESLPRISARPSHTSSHVELSPAVGVLEVRSEVGEGDDQVEKIPSIEVMLGKEESDGGKKLKNAGGGKKKPKKAAGKSAPSASATAPPSSRQVEKEKDAAKKRVPSPPTEPPKKKKAPKRHAAGGSLPATLAPRPPQKPSHREVSGGGVGGGRKLREAWGEQSRVGAAAMECVDETPGQAPPPRLSMHDRKDIEEEVLREGGGSGRGGAGGGKGKKSARGGGEGGDSKRSSRVESESDDENGKNSNEVSTYGKGGSSKKSAKGRGGLEGVEEDDDELPDALKKKAKAMTVDEAKNRHQREVDGALQEQSAVKMQSLYRGHRARRQVSSKKKNAGDNRQQEKSAVAIQRTFRGHQSRRKTTSLRKQREGEAEQTEKEYLDAIQKEMKVMGEIYETATGIASTSEGGTTVGA</sequence>
<dbReference type="GO" id="GO:0000922">
    <property type="term" value="C:spindle pole"/>
    <property type="evidence" value="ECO:0007669"/>
    <property type="project" value="TreeGrafter"/>
</dbReference>
<dbReference type="InterPro" id="IPR027417">
    <property type="entry name" value="P-loop_NTPase"/>
</dbReference>
<evidence type="ECO:0000256" key="6">
    <source>
        <dbReference type="SAM" id="MobiDB-lite"/>
    </source>
</evidence>
<feature type="compositionally biased region" description="Pro residues" evidence="6">
    <location>
        <begin position="651"/>
        <end position="675"/>
    </location>
</feature>
<feature type="compositionally biased region" description="Basic and acidic residues" evidence="6">
    <location>
        <begin position="718"/>
        <end position="739"/>
    </location>
</feature>
<dbReference type="PROSITE" id="PS50096">
    <property type="entry name" value="IQ"/>
    <property type="match status" value="14"/>
</dbReference>
<dbReference type="AlphaFoldDB" id="A0A7S3G3D0"/>
<feature type="compositionally biased region" description="Basic residues" evidence="6">
    <location>
        <begin position="1054"/>
        <end position="1067"/>
    </location>
</feature>
<organism evidence="8">
    <name type="scientific">Palpitomonas bilix</name>
    <dbReference type="NCBI Taxonomy" id="652834"/>
    <lineage>
        <taxon>Eukaryota</taxon>
        <taxon>Eukaryota incertae sedis</taxon>
    </lineage>
</organism>
<gene>
    <name evidence="8" type="ORF">PBIL07802_LOCUS11305</name>
</gene>